<dbReference type="GeneID" id="83684062"/>
<keyword evidence="1" id="KW-0472">Membrane</keyword>
<protein>
    <submittedName>
        <fullName evidence="2">Uncharacterized protein</fullName>
    </submittedName>
</protein>
<dbReference type="RefSeq" id="WP_280649613.1">
    <property type="nucleotide sequence ID" value="NZ_JANQDL010000034.1"/>
</dbReference>
<name>A0AA43GX06_9CYAN</name>
<proteinExistence type="predicted"/>
<evidence type="ECO:0000313" key="2">
    <source>
        <dbReference type="EMBL" id="MDH6062978.1"/>
    </source>
</evidence>
<organism evidence="2 3">
    <name type="scientific">Umezakia ovalisporum FSS-62</name>
    <dbReference type="NCBI Taxonomy" id="2971776"/>
    <lineage>
        <taxon>Bacteria</taxon>
        <taxon>Bacillati</taxon>
        <taxon>Cyanobacteriota</taxon>
        <taxon>Cyanophyceae</taxon>
        <taxon>Nostocales</taxon>
        <taxon>Nodulariaceae</taxon>
        <taxon>Umezakia</taxon>
    </lineage>
</organism>
<keyword evidence="1" id="KW-0812">Transmembrane</keyword>
<evidence type="ECO:0000256" key="1">
    <source>
        <dbReference type="SAM" id="Phobius"/>
    </source>
</evidence>
<gene>
    <name evidence="2" type="ORF">NWP23_04080</name>
</gene>
<accession>A0AA43GX06</accession>
<dbReference type="AlphaFoldDB" id="A0AA43GX06"/>
<reference evidence="2 3" key="1">
    <citation type="journal article" date="2023" name="J. Phycol.">
        <title>Chrysosporum ovalisporum is synonymous with the true-branching cyanobacterium Umezakia natans (Nostocales/Aphanizomenonaceae).</title>
        <authorList>
            <person name="McGregor G.B."/>
            <person name="Sendall B.C."/>
            <person name="Niiyama Y."/>
            <person name="Tuji A."/>
            <person name="Willis A."/>
        </authorList>
    </citation>
    <scope>NUCLEOTIDE SEQUENCE [LARGE SCALE GENOMIC DNA]</scope>
    <source>
        <strain evidence="2 3">FSS-62</strain>
    </source>
</reference>
<feature type="transmembrane region" description="Helical" evidence="1">
    <location>
        <begin position="148"/>
        <end position="171"/>
    </location>
</feature>
<comment type="caution">
    <text evidence="2">The sequence shown here is derived from an EMBL/GenBank/DDBJ whole genome shotgun (WGS) entry which is preliminary data.</text>
</comment>
<dbReference type="EMBL" id="JANQDL010000034">
    <property type="protein sequence ID" value="MDH6062978.1"/>
    <property type="molecule type" value="Genomic_DNA"/>
</dbReference>
<dbReference type="Proteomes" id="UP001159370">
    <property type="component" value="Unassembled WGS sequence"/>
</dbReference>
<keyword evidence="1" id="KW-1133">Transmembrane helix</keyword>
<sequence length="204" mass="23538">MNKPDQITDNKTNFLVEKQKEEEVMHDVLLLLQNLISREETTVKLVLDSLYDVGSINLINHKFRSGTLNTTLKFISRTSKPIFRIFAWRWFKNNGSQLITNWLASKVTFTTKEKPKPQLVLEHPEIKINSVTKPQYQLQEVKHLRSQVTLLTGILAGVVTMLGGSFVWLGYSLERSHMQRIVELQTQVKTLEASVNEPESKFEN</sequence>
<evidence type="ECO:0000313" key="3">
    <source>
        <dbReference type="Proteomes" id="UP001159370"/>
    </source>
</evidence>